<gene>
    <name evidence="2" type="ORF">NHX12_001099</name>
</gene>
<protein>
    <submittedName>
        <fullName evidence="2">Uncharacterized protein</fullName>
    </submittedName>
</protein>
<evidence type="ECO:0000256" key="1">
    <source>
        <dbReference type="SAM" id="MobiDB-lite"/>
    </source>
</evidence>
<dbReference type="Proteomes" id="UP001148018">
    <property type="component" value="Unassembled WGS sequence"/>
</dbReference>
<evidence type="ECO:0000313" key="3">
    <source>
        <dbReference type="Proteomes" id="UP001148018"/>
    </source>
</evidence>
<dbReference type="EMBL" id="JANIIK010000109">
    <property type="protein sequence ID" value="KAJ3597576.1"/>
    <property type="molecule type" value="Genomic_DNA"/>
</dbReference>
<keyword evidence="3" id="KW-1185">Reference proteome</keyword>
<organism evidence="2 3">
    <name type="scientific">Muraenolepis orangiensis</name>
    <name type="common">Patagonian moray cod</name>
    <dbReference type="NCBI Taxonomy" id="630683"/>
    <lineage>
        <taxon>Eukaryota</taxon>
        <taxon>Metazoa</taxon>
        <taxon>Chordata</taxon>
        <taxon>Craniata</taxon>
        <taxon>Vertebrata</taxon>
        <taxon>Euteleostomi</taxon>
        <taxon>Actinopterygii</taxon>
        <taxon>Neopterygii</taxon>
        <taxon>Teleostei</taxon>
        <taxon>Neoteleostei</taxon>
        <taxon>Acanthomorphata</taxon>
        <taxon>Zeiogadaria</taxon>
        <taxon>Gadariae</taxon>
        <taxon>Gadiformes</taxon>
        <taxon>Muraenolepidoidei</taxon>
        <taxon>Muraenolepididae</taxon>
        <taxon>Muraenolepis</taxon>
    </lineage>
</organism>
<reference evidence="2" key="1">
    <citation type="submission" date="2022-07" db="EMBL/GenBank/DDBJ databases">
        <title>Chromosome-level genome of Muraenolepis orangiensis.</title>
        <authorList>
            <person name="Kim J."/>
        </authorList>
    </citation>
    <scope>NUCLEOTIDE SEQUENCE</scope>
    <source>
        <strain evidence="2">KU_S4_2022</strain>
        <tissue evidence="2">Muscle</tissue>
    </source>
</reference>
<sequence length="85" mass="9309">MKPHGSQQTERDMMTFMMGNGPKNRGAKNPGVQGSGRCCCALVDDELRVDVVTARGFAWLELAHGLTEFLCCEFSREVGIDTGRS</sequence>
<dbReference type="AlphaFoldDB" id="A0A9Q0DZT8"/>
<comment type="caution">
    <text evidence="2">The sequence shown here is derived from an EMBL/GenBank/DDBJ whole genome shotgun (WGS) entry which is preliminary data.</text>
</comment>
<name>A0A9Q0DZT8_9TELE</name>
<accession>A0A9Q0DZT8</accession>
<proteinExistence type="predicted"/>
<evidence type="ECO:0000313" key="2">
    <source>
        <dbReference type="EMBL" id="KAJ3597576.1"/>
    </source>
</evidence>
<feature type="region of interest" description="Disordered" evidence="1">
    <location>
        <begin position="1"/>
        <end position="33"/>
    </location>
</feature>